<reference evidence="1" key="1">
    <citation type="submission" date="2022-06" db="EMBL/GenBank/DDBJ databases">
        <title>Complete genome sequence and characterization of Cupriavidus gilardii QJ1 isolated from contaminating cells.</title>
        <authorList>
            <person name="Qi J."/>
        </authorList>
    </citation>
    <scope>NUCLEOTIDE SEQUENCE</scope>
    <source>
        <strain evidence="1">QJ1</strain>
    </source>
</reference>
<dbReference type="Proteomes" id="UP001056648">
    <property type="component" value="Chromosome 2"/>
</dbReference>
<evidence type="ECO:0000313" key="2">
    <source>
        <dbReference type="Proteomes" id="UP001056648"/>
    </source>
</evidence>
<dbReference type="EMBL" id="CP098736">
    <property type="protein sequence ID" value="USE81140.1"/>
    <property type="molecule type" value="Genomic_DNA"/>
</dbReference>
<evidence type="ECO:0000313" key="1">
    <source>
        <dbReference type="EMBL" id="USE81140.1"/>
    </source>
</evidence>
<protein>
    <submittedName>
        <fullName evidence="1">Uncharacterized protein</fullName>
    </submittedName>
</protein>
<gene>
    <name evidence="1" type="ORF">NDR89_15580</name>
</gene>
<organism evidence="1 2">
    <name type="scientific">Cupriavidus gilardii</name>
    <dbReference type="NCBI Taxonomy" id="82541"/>
    <lineage>
        <taxon>Bacteria</taxon>
        <taxon>Pseudomonadati</taxon>
        <taxon>Pseudomonadota</taxon>
        <taxon>Betaproteobacteria</taxon>
        <taxon>Burkholderiales</taxon>
        <taxon>Burkholderiaceae</taxon>
        <taxon>Cupriavidus</taxon>
    </lineage>
</organism>
<keyword evidence="2" id="KW-1185">Reference proteome</keyword>
<name>A0ABY4VVY2_9BURK</name>
<dbReference type="RefSeq" id="WP_252253661.1">
    <property type="nucleotide sequence ID" value="NZ_CP098736.1"/>
</dbReference>
<sequence>MRISKELAEGLRWLSETEEWSDEDKAEAKDYLKRDPAYFSHFFTVLIAAKRAGYRYYENGRYVRLAEFCAANGLPDPYQGQFTDSQVDGDAVA</sequence>
<accession>A0ABY4VVY2</accession>
<proteinExistence type="predicted"/>